<sequence length="74" mass="8772">SIFTVKWLESLPRQFHERKLKPDEKLSSESKDWISLDTISKNEWLQSLGRFENFEELPEPDDLNMEGEDNFDGV</sequence>
<dbReference type="AlphaFoldDB" id="A0A8J2J5V8"/>
<comment type="caution">
    <text evidence="1">The sequence shown here is derived from an EMBL/GenBank/DDBJ whole genome shotgun (WGS) entry which is preliminary data.</text>
</comment>
<evidence type="ECO:0000313" key="1">
    <source>
        <dbReference type="EMBL" id="CAG7681041.1"/>
    </source>
</evidence>
<keyword evidence="2" id="KW-1185">Reference proteome</keyword>
<feature type="non-terminal residue" evidence="1">
    <location>
        <position position="1"/>
    </location>
</feature>
<gene>
    <name evidence="1" type="ORF">AFUS01_LOCUS2778</name>
</gene>
<organism evidence="1 2">
    <name type="scientific">Allacma fusca</name>
    <dbReference type="NCBI Taxonomy" id="39272"/>
    <lineage>
        <taxon>Eukaryota</taxon>
        <taxon>Metazoa</taxon>
        <taxon>Ecdysozoa</taxon>
        <taxon>Arthropoda</taxon>
        <taxon>Hexapoda</taxon>
        <taxon>Collembola</taxon>
        <taxon>Symphypleona</taxon>
        <taxon>Sminthuridae</taxon>
        <taxon>Allacma</taxon>
    </lineage>
</organism>
<evidence type="ECO:0000313" key="2">
    <source>
        <dbReference type="Proteomes" id="UP000708208"/>
    </source>
</evidence>
<reference evidence="1" key="1">
    <citation type="submission" date="2021-06" db="EMBL/GenBank/DDBJ databases">
        <authorList>
            <person name="Hodson N. C."/>
            <person name="Mongue J. A."/>
            <person name="Jaron S. K."/>
        </authorList>
    </citation>
    <scope>NUCLEOTIDE SEQUENCE</scope>
</reference>
<dbReference type="Proteomes" id="UP000708208">
    <property type="component" value="Unassembled WGS sequence"/>
</dbReference>
<dbReference type="EMBL" id="CAJVCH010016105">
    <property type="protein sequence ID" value="CAG7681041.1"/>
    <property type="molecule type" value="Genomic_DNA"/>
</dbReference>
<feature type="non-terminal residue" evidence="1">
    <location>
        <position position="74"/>
    </location>
</feature>
<name>A0A8J2J5V8_9HEXA</name>
<protein>
    <submittedName>
        <fullName evidence="1">Uncharacterized protein</fullName>
    </submittedName>
</protein>
<proteinExistence type="predicted"/>
<accession>A0A8J2J5V8</accession>